<dbReference type="GO" id="GO:0009446">
    <property type="term" value="P:putrescine biosynthetic process"/>
    <property type="evidence" value="ECO:0007669"/>
    <property type="project" value="InterPro"/>
</dbReference>
<feature type="binding site" evidence="2">
    <location>
        <position position="553"/>
    </location>
    <ligand>
        <name>ATP</name>
        <dbReference type="ChEBI" id="CHEBI:30616"/>
    </ligand>
</feature>
<dbReference type="Gene3D" id="3.75.10.10">
    <property type="entry name" value="L-arginine/glycine Amidinotransferase, Chain A"/>
    <property type="match status" value="1"/>
</dbReference>
<evidence type="ECO:0008006" key="5">
    <source>
        <dbReference type="Google" id="ProtNLM"/>
    </source>
</evidence>
<dbReference type="GO" id="GO:0047632">
    <property type="term" value="F:agmatine deiminase activity"/>
    <property type="evidence" value="ECO:0007669"/>
    <property type="project" value="InterPro"/>
</dbReference>
<organism evidence="3 4">
    <name type="scientific">Vigna mungo</name>
    <name type="common">Black gram</name>
    <name type="synonym">Phaseolus mungo</name>
    <dbReference type="NCBI Taxonomy" id="3915"/>
    <lineage>
        <taxon>Eukaryota</taxon>
        <taxon>Viridiplantae</taxon>
        <taxon>Streptophyta</taxon>
        <taxon>Embryophyta</taxon>
        <taxon>Tracheophyta</taxon>
        <taxon>Spermatophyta</taxon>
        <taxon>Magnoliopsida</taxon>
        <taxon>eudicotyledons</taxon>
        <taxon>Gunneridae</taxon>
        <taxon>Pentapetalae</taxon>
        <taxon>rosids</taxon>
        <taxon>fabids</taxon>
        <taxon>Fabales</taxon>
        <taxon>Fabaceae</taxon>
        <taxon>Papilionoideae</taxon>
        <taxon>50 kb inversion clade</taxon>
        <taxon>NPAAA clade</taxon>
        <taxon>indigoferoid/millettioid clade</taxon>
        <taxon>Phaseoleae</taxon>
        <taxon>Vigna</taxon>
    </lineage>
</organism>
<proteinExistence type="predicted"/>
<name>A0AAQ3NGN5_VIGMU</name>
<dbReference type="PROSITE" id="PS00107">
    <property type="entry name" value="PROTEIN_KINASE_ATP"/>
    <property type="match status" value="1"/>
</dbReference>
<dbReference type="GO" id="GO:0005524">
    <property type="term" value="F:ATP binding"/>
    <property type="evidence" value="ECO:0007669"/>
    <property type="project" value="UniProtKB-UniRule"/>
</dbReference>
<dbReference type="InterPro" id="IPR017441">
    <property type="entry name" value="Protein_kinase_ATP_BS"/>
</dbReference>
<sequence length="709" mass="79741">MQLPGTPSTHGFEMPAEWETHTQCWMGWPVSTASKFYYYFIIITERPDNWRENAGPAQRVFVRVATAISKFESVTVCVSSGQWVNARSQLPKHIRVVEMSMNDSWFRDTGPTFVVRRSTSTESAGSVDRIAGIDWQFNSWGGSEGGCYTDWSLDLLVAKKILEIEKIPRFRQSMVLEGGSIHVDGEGTCLTTEECLLNKNRNPNLSRDQIEYELKTYLGVRKVIWLPRGLYGDDDTNGHIDNMCCFVRPGVIMLSWIEDKTDPQYERSKEACCVLSRETDAKGRKFEIIKIRVPGPLYMTEHESDGISQDGEAKSRRAGTRLAASYVNFYIANKAIIAPQFGDRIWDDEAIRVLSNAFPHHEGRSGTPKSQITCPPSFLPFVHLFFKVLCLSKTCSDDIDRRHSDSSVVPPAGQAGSLPSQSNLLIKRELKVPGRLFWAVEIYTALLSNNQQFNQPPCQYSLTGGIVESQSDEQEYESETIQLTEGAFKRENKMGCSFSGLNALYDSVNSGGDAWINENRFRIVRQLGEGGFAYVYLVKELINDSAAGGLAKKLKDSSHVSVMAFPRPNEILVYSLLFWNVYGILDLEDVACSWIVLCNSVDLSDVLDVLFLVVMVVQLKIGDSGLLCNGGGDGTYAMKKVLIQNNEQLELVREEIRVSSLFNHPNLLPLLDHAIISVKKLTKECHWFSYDTCLFCPDFHLNICSWTTT</sequence>
<dbReference type="SUPFAM" id="SSF56112">
    <property type="entry name" value="Protein kinase-like (PK-like)"/>
    <property type="match status" value="1"/>
</dbReference>
<dbReference type="NCBIfam" id="TIGR03380">
    <property type="entry name" value="agmatine_aguA"/>
    <property type="match status" value="1"/>
</dbReference>
<dbReference type="InterPro" id="IPR011009">
    <property type="entry name" value="Kinase-like_dom_sf"/>
</dbReference>
<dbReference type="EMBL" id="CP144696">
    <property type="protein sequence ID" value="WVZ09365.1"/>
    <property type="molecule type" value="Genomic_DNA"/>
</dbReference>
<dbReference type="InterPro" id="IPR017754">
    <property type="entry name" value="Agmatine_deiminase"/>
</dbReference>
<keyword evidence="4" id="KW-1185">Reference proteome</keyword>
<protein>
    <recommendedName>
        <fullName evidence="5">Protein kinase domain-containing protein</fullName>
    </recommendedName>
</protein>
<dbReference type="GO" id="GO:0004668">
    <property type="term" value="F:protein-arginine deiminase activity"/>
    <property type="evidence" value="ECO:0007669"/>
    <property type="project" value="InterPro"/>
</dbReference>
<dbReference type="PANTHER" id="PTHR31377">
    <property type="entry name" value="AGMATINE DEIMINASE-RELATED"/>
    <property type="match status" value="1"/>
</dbReference>
<dbReference type="AlphaFoldDB" id="A0AAQ3NGN5"/>
<accession>A0AAQ3NGN5</accession>
<keyword evidence="1" id="KW-0378">Hydrolase</keyword>
<dbReference type="PANTHER" id="PTHR31377:SF2">
    <property type="entry name" value="AGMATINE DEIMINASE"/>
    <property type="match status" value="1"/>
</dbReference>
<dbReference type="InterPro" id="IPR007466">
    <property type="entry name" value="Peptidyl-Arg-deiminase_porph"/>
</dbReference>
<keyword evidence="2" id="KW-0547">Nucleotide-binding</keyword>
<keyword evidence="2" id="KW-0067">ATP-binding</keyword>
<gene>
    <name evidence="3" type="ORF">V8G54_013895</name>
</gene>
<evidence type="ECO:0000313" key="3">
    <source>
        <dbReference type="EMBL" id="WVZ09365.1"/>
    </source>
</evidence>
<dbReference type="Gene3D" id="3.30.200.20">
    <property type="entry name" value="Phosphorylase Kinase, domain 1"/>
    <property type="match status" value="1"/>
</dbReference>
<dbReference type="Pfam" id="PF04371">
    <property type="entry name" value="PAD_porph"/>
    <property type="match status" value="1"/>
</dbReference>
<dbReference type="SUPFAM" id="SSF55909">
    <property type="entry name" value="Pentein"/>
    <property type="match status" value="1"/>
</dbReference>
<evidence type="ECO:0000313" key="4">
    <source>
        <dbReference type="Proteomes" id="UP001374535"/>
    </source>
</evidence>
<reference evidence="3 4" key="1">
    <citation type="journal article" date="2023" name="Life. Sci Alliance">
        <title>Evolutionary insights into 3D genome organization and epigenetic landscape of Vigna mungo.</title>
        <authorList>
            <person name="Junaid A."/>
            <person name="Singh B."/>
            <person name="Bhatia S."/>
        </authorList>
    </citation>
    <scope>NUCLEOTIDE SEQUENCE [LARGE SCALE GENOMIC DNA]</scope>
    <source>
        <strain evidence="3">Urdbean</strain>
    </source>
</reference>
<dbReference type="Proteomes" id="UP001374535">
    <property type="component" value="Chromosome 5"/>
</dbReference>
<evidence type="ECO:0000256" key="2">
    <source>
        <dbReference type="PROSITE-ProRule" id="PRU10141"/>
    </source>
</evidence>
<evidence type="ECO:0000256" key="1">
    <source>
        <dbReference type="ARBA" id="ARBA00022801"/>
    </source>
</evidence>